<dbReference type="AlphaFoldDB" id="A0A5S3XUS4"/>
<sequence>MAKILIAESEVGCFTQRKIMFEEAGHEVFQFSDMDEMSQWTTSEDVCGVVLSEHFTLGDPTHLIEKVKAKFLAPIMVCTDLKDEDTHSALLESGADDVITTSATPRLWQARLNALLRQYSSDKSAVLTFGSLVVDSRARLVTLNNREVYLTSHEFELLWLLARNAGNVLSREYVYQTIIEKPYQDDTRTVDVRISRLRKKLEDDPSQPSKIKTIWKQGYIFVKEAWQ</sequence>
<dbReference type="FunFam" id="1.10.10.10:FF:000099">
    <property type="entry name" value="Two-component system response regulator TorR"/>
    <property type="match status" value="1"/>
</dbReference>
<keyword evidence="7" id="KW-0804">Transcription</keyword>
<dbReference type="EMBL" id="PNCK01000057">
    <property type="protein sequence ID" value="TMP41328.1"/>
    <property type="molecule type" value="Genomic_DNA"/>
</dbReference>
<dbReference type="EMBL" id="PNCL01000021">
    <property type="protein sequence ID" value="TMP60834.1"/>
    <property type="molecule type" value="Genomic_DNA"/>
</dbReference>
<dbReference type="InterPro" id="IPR016032">
    <property type="entry name" value="Sig_transdc_resp-reg_C-effctor"/>
</dbReference>
<dbReference type="Gene3D" id="3.40.50.2300">
    <property type="match status" value="1"/>
</dbReference>
<keyword evidence="14" id="KW-1185">Reference proteome</keyword>
<dbReference type="GO" id="GO:0006355">
    <property type="term" value="P:regulation of DNA-templated transcription"/>
    <property type="evidence" value="ECO:0007669"/>
    <property type="project" value="InterPro"/>
</dbReference>
<organism evidence="13 15">
    <name type="scientific">Pseudoalteromonas citrea</name>
    <dbReference type="NCBI Taxonomy" id="43655"/>
    <lineage>
        <taxon>Bacteria</taxon>
        <taxon>Pseudomonadati</taxon>
        <taxon>Pseudomonadota</taxon>
        <taxon>Gammaproteobacteria</taxon>
        <taxon>Alteromonadales</taxon>
        <taxon>Pseudoalteromonadaceae</taxon>
        <taxon>Pseudoalteromonas</taxon>
    </lineage>
</organism>
<evidence type="ECO:0000313" key="15">
    <source>
        <dbReference type="Proteomes" id="UP000307706"/>
    </source>
</evidence>
<keyword evidence="4" id="KW-0902">Two-component regulatory system</keyword>
<dbReference type="InterPro" id="IPR036388">
    <property type="entry name" value="WH-like_DNA-bd_sf"/>
</dbReference>
<evidence type="ECO:0000256" key="7">
    <source>
        <dbReference type="ARBA" id="ARBA00023163"/>
    </source>
</evidence>
<dbReference type="InterPro" id="IPR039420">
    <property type="entry name" value="WalR-like"/>
</dbReference>
<name>A0A5S3XUS4_9GAMM</name>
<dbReference type="GO" id="GO:0000156">
    <property type="term" value="F:phosphorelay response regulator activity"/>
    <property type="evidence" value="ECO:0007669"/>
    <property type="project" value="TreeGrafter"/>
</dbReference>
<dbReference type="PANTHER" id="PTHR48111">
    <property type="entry name" value="REGULATOR OF RPOS"/>
    <property type="match status" value="1"/>
</dbReference>
<dbReference type="CDD" id="cd00383">
    <property type="entry name" value="trans_reg_C"/>
    <property type="match status" value="1"/>
</dbReference>
<reference evidence="13" key="3">
    <citation type="submission" date="2019-09" db="EMBL/GenBank/DDBJ databases">
        <title>Co-occurence of chitin degradation, pigmentation and bioactivity in marine Pseudoalteromonas.</title>
        <authorList>
            <person name="Sonnenschein E.C."/>
            <person name="Bech P.K."/>
        </authorList>
    </citation>
    <scope>NUCLEOTIDE SEQUENCE</scope>
    <source>
        <strain evidence="13">S2231</strain>
        <strain evidence="14">S2233</strain>
    </source>
</reference>
<evidence type="ECO:0000256" key="9">
    <source>
        <dbReference type="PROSITE-ProRule" id="PRU01091"/>
    </source>
</evidence>
<evidence type="ECO:0000259" key="11">
    <source>
        <dbReference type="PROSITE" id="PS51755"/>
    </source>
</evidence>
<comment type="caution">
    <text evidence="13">The sequence shown here is derived from an EMBL/GenBank/DDBJ whole genome shotgun (WGS) entry which is preliminary data.</text>
</comment>
<dbReference type="PANTHER" id="PTHR48111:SF1">
    <property type="entry name" value="TWO-COMPONENT RESPONSE REGULATOR ORR33"/>
    <property type="match status" value="1"/>
</dbReference>
<comment type="subcellular location">
    <subcellularLocation>
        <location evidence="1">Cytoplasm</location>
    </subcellularLocation>
</comment>
<dbReference type="SUPFAM" id="SSF52172">
    <property type="entry name" value="CheY-like"/>
    <property type="match status" value="1"/>
</dbReference>
<feature type="domain" description="Response regulatory" evidence="10">
    <location>
        <begin position="3"/>
        <end position="116"/>
    </location>
</feature>
<evidence type="ECO:0000313" key="12">
    <source>
        <dbReference type="EMBL" id="TMP41328.1"/>
    </source>
</evidence>
<reference evidence="14 15" key="1">
    <citation type="submission" date="2017-12" db="EMBL/GenBank/DDBJ databases">
        <authorList>
            <person name="Paulsen S."/>
            <person name="Gram L.K."/>
        </authorList>
    </citation>
    <scope>NUCLEOTIDE SEQUENCE [LARGE SCALE GENOMIC DNA]</scope>
    <source>
        <strain evidence="13 15">S2231</strain>
        <strain evidence="12 14">S2233</strain>
    </source>
</reference>
<proteinExistence type="predicted"/>
<dbReference type="InterPro" id="IPR001789">
    <property type="entry name" value="Sig_transdc_resp-reg_receiver"/>
</dbReference>
<evidence type="ECO:0000256" key="5">
    <source>
        <dbReference type="ARBA" id="ARBA00023015"/>
    </source>
</evidence>
<dbReference type="SMART" id="SM00862">
    <property type="entry name" value="Trans_reg_C"/>
    <property type="match status" value="1"/>
</dbReference>
<dbReference type="RefSeq" id="WP_138597594.1">
    <property type="nucleotide sequence ID" value="NZ_PNCK01000057.1"/>
</dbReference>
<dbReference type="GO" id="GO:0000976">
    <property type="term" value="F:transcription cis-regulatory region binding"/>
    <property type="evidence" value="ECO:0007669"/>
    <property type="project" value="TreeGrafter"/>
</dbReference>
<evidence type="ECO:0000313" key="14">
    <source>
        <dbReference type="Proteomes" id="UP000305730"/>
    </source>
</evidence>
<dbReference type="InterPro" id="IPR001867">
    <property type="entry name" value="OmpR/PhoB-type_DNA-bd"/>
</dbReference>
<accession>A0A5S3XUS4</accession>
<dbReference type="Pfam" id="PF00486">
    <property type="entry name" value="Trans_reg_C"/>
    <property type="match status" value="1"/>
</dbReference>
<dbReference type="Proteomes" id="UP000305730">
    <property type="component" value="Unassembled WGS sequence"/>
</dbReference>
<dbReference type="PROSITE" id="PS51755">
    <property type="entry name" value="OMPR_PHOB"/>
    <property type="match status" value="1"/>
</dbReference>
<keyword evidence="3" id="KW-0597">Phosphoprotein</keyword>
<evidence type="ECO:0000313" key="13">
    <source>
        <dbReference type="EMBL" id="TMP60834.1"/>
    </source>
</evidence>
<dbReference type="GO" id="GO:0005829">
    <property type="term" value="C:cytosol"/>
    <property type="evidence" value="ECO:0007669"/>
    <property type="project" value="TreeGrafter"/>
</dbReference>
<feature type="DNA-binding region" description="OmpR/PhoB-type" evidence="9">
    <location>
        <begin position="124"/>
        <end position="223"/>
    </location>
</feature>
<evidence type="ECO:0000256" key="1">
    <source>
        <dbReference type="ARBA" id="ARBA00004496"/>
    </source>
</evidence>
<dbReference type="Gene3D" id="1.10.10.10">
    <property type="entry name" value="Winged helix-like DNA-binding domain superfamily/Winged helix DNA-binding domain"/>
    <property type="match status" value="1"/>
</dbReference>
<evidence type="ECO:0000256" key="3">
    <source>
        <dbReference type="ARBA" id="ARBA00022553"/>
    </source>
</evidence>
<evidence type="ECO:0000256" key="8">
    <source>
        <dbReference type="PROSITE-ProRule" id="PRU00169"/>
    </source>
</evidence>
<evidence type="ECO:0000256" key="4">
    <source>
        <dbReference type="ARBA" id="ARBA00023012"/>
    </source>
</evidence>
<dbReference type="OrthoDB" id="2192870at2"/>
<gene>
    <name evidence="13" type="ORF">CWB96_05795</name>
    <name evidence="12" type="ORF">CWB97_14815</name>
</gene>
<protein>
    <submittedName>
        <fullName evidence="13">DNA-binding response regulator</fullName>
    </submittedName>
</protein>
<keyword evidence="6 9" id="KW-0238">DNA-binding</keyword>
<dbReference type="GO" id="GO:0032993">
    <property type="term" value="C:protein-DNA complex"/>
    <property type="evidence" value="ECO:0007669"/>
    <property type="project" value="TreeGrafter"/>
</dbReference>
<dbReference type="PROSITE" id="PS50110">
    <property type="entry name" value="RESPONSE_REGULATORY"/>
    <property type="match status" value="1"/>
</dbReference>
<reference evidence="15" key="2">
    <citation type="submission" date="2019-06" db="EMBL/GenBank/DDBJ databases">
        <title>Co-occurence of chitin degradation, pigmentation and bioactivity in marine Pseudoalteromonas.</title>
        <authorList>
            <person name="Sonnenschein E.C."/>
            <person name="Bech P.K."/>
        </authorList>
    </citation>
    <scope>NUCLEOTIDE SEQUENCE [LARGE SCALE GENOMIC DNA]</scope>
    <source>
        <strain evidence="15">S2231</strain>
        <strain evidence="12">S2233</strain>
    </source>
</reference>
<dbReference type="SUPFAM" id="SSF46894">
    <property type="entry name" value="C-terminal effector domain of the bipartite response regulators"/>
    <property type="match status" value="1"/>
</dbReference>
<keyword evidence="2" id="KW-0963">Cytoplasm</keyword>
<dbReference type="InterPro" id="IPR011006">
    <property type="entry name" value="CheY-like_superfamily"/>
</dbReference>
<feature type="domain" description="OmpR/PhoB-type" evidence="11">
    <location>
        <begin position="124"/>
        <end position="223"/>
    </location>
</feature>
<comment type="caution">
    <text evidence="8">Lacks conserved residue(s) required for the propagation of feature annotation.</text>
</comment>
<dbReference type="Proteomes" id="UP000307706">
    <property type="component" value="Unassembled WGS sequence"/>
</dbReference>
<keyword evidence="5" id="KW-0805">Transcription regulation</keyword>
<evidence type="ECO:0000259" key="10">
    <source>
        <dbReference type="PROSITE" id="PS50110"/>
    </source>
</evidence>
<evidence type="ECO:0000256" key="6">
    <source>
        <dbReference type="ARBA" id="ARBA00023125"/>
    </source>
</evidence>
<evidence type="ECO:0000256" key="2">
    <source>
        <dbReference type="ARBA" id="ARBA00022490"/>
    </source>
</evidence>